<organism evidence="2 3">
    <name type="scientific">Streptomyces violaceus</name>
    <name type="common">Streptomyces venezuelae</name>
    <dbReference type="NCBI Taxonomy" id="1936"/>
    <lineage>
        <taxon>Bacteria</taxon>
        <taxon>Bacillati</taxon>
        <taxon>Actinomycetota</taxon>
        <taxon>Actinomycetes</taxon>
        <taxon>Kitasatosporales</taxon>
        <taxon>Streptomycetaceae</taxon>
        <taxon>Streptomyces</taxon>
    </lineage>
</organism>
<feature type="compositionally biased region" description="Gly residues" evidence="1">
    <location>
        <begin position="32"/>
        <end position="49"/>
    </location>
</feature>
<sequence>MSRLSREKKREQKQAAHAATPAAPIDVHVPGAGHGAGPGAGSGAGGAGVSDGASVGGVPVFAAPGEEIHKAVLNRLHHIALATGHAVLATIHDERIGYVVPLQVEPDGSSHFTAEPVRTTPPEDAVAGRPPEPPTAGAATKPPMAGAATAPPLAGAATQWPPAGAAAVPPVARPAADPPMAGAATEWPPAGAAPEPPVVGPATELPRPGPATEWPEAGAAAEPPLPEPGPMPPAAEQEPPRSDSATHVLRPVPESGDLGAAPTFPLRAVPDPPQPTPEDAPPGPAAPPGTVAPPTGEFGPPPPMDVRPLPVPEAGPPAEPRRSRKPDPVLEAELLADLDAKPTPARGFDAVAEAMFGDEPTGPPGDSGAPALVAEPITRINEAVKEGRIDAAAALADQTVAQASATLGPEHPEVLRLGELSAYIAYLAGDPLRAFRLSLDLAGARRRTGDAEAAYGNVQSAATAWRAVRDPALGLELGRDLIGLWTELAAEDGPVAEEIEQLESARARMGRLTERARNQEG</sequence>
<protein>
    <submittedName>
        <fullName evidence="2">Tetratricopeptide repeat protein</fullName>
    </submittedName>
</protein>
<feature type="compositionally biased region" description="Basic and acidic residues" evidence="1">
    <location>
        <begin position="319"/>
        <end position="328"/>
    </location>
</feature>
<feature type="region of interest" description="Disordered" evidence="1">
    <location>
        <begin position="114"/>
        <end position="332"/>
    </location>
</feature>
<reference evidence="2 3" key="1">
    <citation type="submission" date="2023-09" db="EMBL/GenBank/DDBJ databases">
        <title>The genome sequence of Streptomyces anthocyanicus.</title>
        <authorList>
            <person name="Mo P."/>
        </authorList>
    </citation>
    <scope>NUCLEOTIDE SEQUENCE [LARGE SCALE GENOMIC DNA]</scope>
    <source>
        <strain evidence="2 3">JCM 4387</strain>
    </source>
</reference>
<keyword evidence="3" id="KW-1185">Reference proteome</keyword>
<evidence type="ECO:0000256" key="1">
    <source>
        <dbReference type="SAM" id="MobiDB-lite"/>
    </source>
</evidence>
<feature type="compositionally biased region" description="Pro residues" evidence="1">
    <location>
        <begin position="299"/>
        <end position="318"/>
    </location>
</feature>
<feature type="compositionally biased region" description="Low complexity" evidence="1">
    <location>
        <begin position="15"/>
        <end position="31"/>
    </location>
</feature>
<feature type="compositionally biased region" description="Pro residues" evidence="1">
    <location>
        <begin position="223"/>
        <end position="233"/>
    </location>
</feature>
<feature type="compositionally biased region" description="Pro residues" evidence="1">
    <location>
        <begin position="270"/>
        <end position="291"/>
    </location>
</feature>
<feature type="compositionally biased region" description="Low complexity" evidence="1">
    <location>
        <begin position="200"/>
        <end position="222"/>
    </location>
</feature>
<evidence type="ECO:0000313" key="2">
    <source>
        <dbReference type="EMBL" id="WND18874.1"/>
    </source>
</evidence>
<accession>A0ABY9U909</accession>
<evidence type="ECO:0000313" key="3">
    <source>
        <dbReference type="Proteomes" id="UP001249394"/>
    </source>
</evidence>
<dbReference type="Proteomes" id="UP001249394">
    <property type="component" value="Chromosome"/>
</dbReference>
<proteinExistence type="predicted"/>
<gene>
    <name evidence="2" type="ORF">RI060_16670</name>
</gene>
<name>A0ABY9U909_STRVL</name>
<feature type="compositionally biased region" description="Basic and acidic residues" evidence="1">
    <location>
        <begin position="1"/>
        <end position="14"/>
    </location>
</feature>
<dbReference type="EMBL" id="CP134213">
    <property type="protein sequence ID" value="WND18874.1"/>
    <property type="molecule type" value="Genomic_DNA"/>
</dbReference>
<feature type="region of interest" description="Disordered" evidence="1">
    <location>
        <begin position="1"/>
        <end position="50"/>
    </location>
</feature>
<feature type="compositionally biased region" description="Low complexity" evidence="1">
    <location>
        <begin position="135"/>
        <end position="193"/>
    </location>
</feature>